<dbReference type="SUPFAM" id="SSF52096">
    <property type="entry name" value="ClpP/crotonase"/>
    <property type="match status" value="1"/>
</dbReference>
<keyword evidence="11 14" id="KW-0443">Lipid metabolism</keyword>
<feature type="binding site" evidence="14">
    <location>
        <position position="53"/>
    </location>
    <ligand>
        <name>Zn(2+)</name>
        <dbReference type="ChEBI" id="CHEBI:29105"/>
    </ligand>
</feature>
<evidence type="ECO:0000259" key="15">
    <source>
        <dbReference type="PROSITE" id="PS50980"/>
    </source>
</evidence>
<gene>
    <name evidence="14" type="primary">accD</name>
    <name evidence="16" type="ORF">A9Q02_11440</name>
</gene>
<keyword evidence="6 14" id="KW-0547">Nucleotide-binding</keyword>
<evidence type="ECO:0000256" key="10">
    <source>
        <dbReference type="ARBA" id="ARBA00022840"/>
    </source>
</evidence>
<comment type="subunit">
    <text evidence="14">Acetyl-CoA carboxylase is a heterohexamer composed of biotin carboxyl carrier protein (AccB), biotin carboxylase (AccC) and two subunits each of ACCase subunit alpha (AccA) and ACCase subunit beta (AccD).</text>
</comment>
<dbReference type="InterPro" id="IPR029045">
    <property type="entry name" value="ClpP/crotonase-like_dom_sf"/>
</dbReference>
<proteinExistence type="inferred from homology"/>
<accession>A0A2H3KN84</accession>
<comment type="caution">
    <text evidence="16">The sequence shown here is derived from an EMBL/GenBank/DDBJ whole genome shotgun (WGS) entry which is preliminary data.</text>
</comment>
<dbReference type="GO" id="GO:2001295">
    <property type="term" value="P:malonyl-CoA biosynthetic process"/>
    <property type="evidence" value="ECO:0007669"/>
    <property type="project" value="UniProtKB-UniRule"/>
</dbReference>
<dbReference type="EMBL" id="LYXE01000066">
    <property type="protein sequence ID" value="PDV99557.1"/>
    <property type="molecule type" value="Genomic_DNA"/>
</dbReference>
<evidence type="ECO:0000256" key="13">
    <source>
        <dbReference type="ARBA" id="ARBA00025280"/>
    </source>
</evidence>
<evidence type="ECO:0000256" key="8">
    <source>
        <dbReference type="ARBA" id="ARBA00022832"/>
    </source>
</evidence>
<comment type="similarity">
    <text evidence="14">Belongs to the AccD/PCCB family.</text>
</comment>
<dbReference type="OrthoDB" id="9772975at2"/>
<dbReference type="GO" id="GO:0006633">
    <property type="term" value="P:fatty acid biosynthetic process"/>
    <property type="evidence" value="ECO:0007669"/>
    <property type="project" value="UniProtKB-KW"/>
</dbReference>
<feature type="binding site" evidence="14">
    <location>
        <position position="50"/>
    </location>
    <ligand>
        <name>Zn(2+)</name>
        <dbReference type="ChEBI" id="CHEBI:29105"/>
    </ligand>
</feature>
<keyword evidence="12 14" id="KW-0275">Fatty acid biosynthesis</keyword>
<feature type="binding site" evidence="14">
    <location>
        <position position="34"/>
    </location>
    <ligand>
        <name>Zn(2+)</name>
        <dbReference type="ChEBI" id="CHEBI:29105"/>
    </ligand>
</feature>
<evidence type="ECO:0000256" key="3">
    <source>
        <dbReference type="ARBA" id="ARBA00022516"/>
    </source>
</evidence>
<comment type="cofactor">
    <cofactor evidence="14">
        <name>Zn(2+)</name>
        <dbReference type="ChEBI" id="CHEBI:29105"/>
    </cofactor>
    <text evidence="14">Binds 1 zinc ion per subunit.</text>
</comment>
<dbReference type="InterPro" id="IPR041010">
    <property type="entry name" value="Znf-ACC"/>
</dbReference>
<dbReference type="RefSeq" id="WP_097651721.1">
    <property type="nucleotide sequence ID" value="NZ_LYXE01000066.1"/>
</dbReference>
<comment type="pathway">
    <text evidence="14">Lipid metabolism; malonyl-CoA biosynthesis; malonyl-CoA from acetyl-CoA: step 1/1.</text>
</comment>
<comment type="function">
    <text evidence="13 14">Component of the acetyl coenzyme A carboxylase (ACC) complex. Biotin carboxylase (BC) catalyzes the carboxylation of biotin on its carrier protein (BCCP) and then the CO(2) group is transferred by the transcarboxylase to acetyl-CoA to form malonyl-CoA.</text>
</comment>
<feature type="domain" description="CoA carboxyltransferase N-terminal" evidence="15">
    <location>
        <begin position="27"/>
        <end position="296"/>
    </location>
</feature>
<dbReference type="GO" id="GO:0009317">
    <property type="term" value="C:acetyl-CoA carboxylase complex"/>
    <property type="evidence" value="ECO:0007669"/>
    <property type="project" value="InterPro"/>
</dbReference>
<dbReference type="PANTHER" id="PTHR42995:SF5">
    <property type="entry name" value="ACETYL-COENZYME A CARBOXYLASE CARBOXYL TRANSFERASE SUBUNIT BETA, CHLOROPLASTIC"/>
    <property type="match status" value="1"/>
</dbReference>
<dbReference type="EC" id="2.1.3.15" evidence="14"/>
<evidence type="ECO:0000256" key="9">
    <source>
        <dbReference type="ARBA" id="ARBA00022833"/>
    </source>
</evidence>
<keyword evidence="7 14" id="KW-0863">Zinc-finger</keyword>
<dbReference type="AlphaFoldDB" id="A0A2H3KN84"/>
<evidence type="ECO:0000313" key="17">
    <source>
        <dbReference type="Proteomes" id="UP000220922"/>
    </source>
</evidence>
<dbReference type="GO" id="GO:0005524">
    <property type="term" value="F:ATP binding"/>
    <property type="evidence" value="ECO:0007669"/>
    <property type="project" value="UniProtKB-KW"/>
</dbReference>
<keyword evidence="9 14" id="KW-0862">Zinc</keyword>
<dbReference type="PROSITE" id="PS50980">
    <property type="entry name" value="COA_CT_NTER"/>
    <property type="match status" value="1"/>
</dbReference>
<evidence type="ECO:0000256" key="6">
    <source>
        <dbReference type="ARBA" id="ARBA00022741"/>
    </source>
</evidence>
<evidence type="ECO:0000256" key="12">
    <source>
        <dbReference type="ARBA" id="ARBA00023160"/>
    </source>
</evidence>
<keyword evidence="5 14" id="KW-0479">Metal-binding</keyword>
<feature type="binding site" evidence="14">
    <location>
        <position position="31"/>
    </location>
    <ligand>
        <name>Zn(2+)</name>
        <dbReference type="ChEBI" id="CHEBI:29105"/>
    </ligand>
</feature>
<keyword evidence="8 14" id="KW-0276">Fatty acid metabolism</keyword>
<dbReference type="UniPathway" id="UPA00655">
    <property type="reaction ID" value="UER00711"/>
</dbReference>
<keyword evidence="10 14" id="KW-0067">ATP-binding</keyword>
<dbReference type="InterPro" id="IPR000438">
    <property type="entry name" value="Acetyl_CoA_COase_Trfase_b_su"/>
</dbReference>
<evidence type="ECO:0000256" key="2">
    <source>
        <dbReference type="ARBA" id="ARBA00022490"/>
    </source>
</evidence>
<dbReference type="Pfam" id="PF17848">
    <property type="entry name" value="Zn_ribbon_ACC"/>
    <property type="match status" value="1"/>
</dbReference>
<evidence type="ECO:0000256" key="1">
    <source>
        <dbReference type="ARBA" id="ARBA00004496"/>
    </source>
</evidence>
<dbReference type="GO" id="GO:0008270">
    <property type="term" value="F:zinc ion binding"/>
    <property type="evidence" value="ECO:0007669"/>
    <property type="project" value="UniProtKB-UniRule"/>
</dbReference>
<comment type="subcellular location">
    <subcellularLocation>
        <location evidence="1 14">Cytoplasm</location>
    </subcellularLocation>
</comment>
<dbReference type="PANTHER" id="PTHR42995">
    <property type="entry name" value="ACETYL-COENZYME A CARBOXYLASE CARBOXYL TRANSFERASE SUBUNIT BETA, CHLOROPLASTIC"/>
    <property type="match status" value="1"/>
</dbReference>
<dbReference type="Pfam" id="PF01039">
    <property type="entry name" value="Carboxyl_trans"/>
    <property type="match status" value="1"/>
</dbReference>
<evidence type="ECO:0000313" key="16">
    <source>
        <dbReference type="EMBL" id="PDV99557.1"/>
    </source>
</evidence>
<sequence>MKEFFRRTKKSFPADQSSEQAQIPDDLWVKCSSCRELIYRKELNDNLKVCPKCGHHMRMSAREWIGLLDVGSFSETDAHLLPTDPLGFVTPDEAYADKLKKSQHRTGLADAVLAGVGSIDGLWMALAVGDFAFMGSSMGSVYGEKMSRAAERGAELGIPLLTINTSGGARQQEGVIALMQMAKVTMALSRLAEARQPHIAILVDPCYGGVTASYPSVADVIIAEPGANIGFAGKRLIEQIMRQKLPAGFQTSEFMLNHGMIDMVTPRGELRDVLARLLQHYRRQSPPMEEGDDGMEATDATPIYVHGRV</sequence>
<organism evidence="16 17">
    <name type="scientific">Candidatus Chloroploca asiatica</name>
    <dbReference type="NCBI Taxonomy" id="1506545"/>
    <lineage>
        <taxon>Bacteria</taxon>
        <taxon>Bacillati</taxon>
        <taxon>Chloroflexota</taxon>
        <taxon>Chloroflexia</taxon>
        <taxon>Chloroflexales</taxon>
        <taxon>Chloroflexineae</taxon>
        <taxon>Oscillochloridaceae</taxon>
        <taxon>Candidatus Chloroploca</taxon>
    </lineage>
</organism>
<protein>
    <recommendedName>
        <fullName evidence="14">Acetyl-coenzyme A carboxylase carboxyl transferase subunit beta</fullName>
        <shortName evidence="14">ACCase subunit beta</shortName>
        <shortName evidence="14">Acetyl-CoA carboxylase carboxyltransferase subunit beta</shortName>
        <ecNumber evidence="14">2.1.3.15</ecNumber>
    </recommendedName>
</protein>
<dbReference type="PRINTS" id="PR01070">
    <property type="entry name" value="ACCCTRFRASEB"/>
</dbReference>
<evidence type="ECO:0000256" key="4">
    <source>
        <dbReference type="ARBA" id="ARBA00022679"/>
    </source>
</evidence>
<evidence type="ECO:0000256" key="11">
    <source>
        <dbReference type="ARBA" id="ARBA00023098"/>
    </source>
</evidence>
<keyword evidence="4 14" id="KW-0808">Transferase</keyword>
<dbReference type="GO" id="GO:0003989">
    <property type="term" value="F:acetyl-CoA carboxylase activity"/>
    <property type="evidence" value="ECO:0007669"/>
    <property type="project" value="InterPro"/>
</dbReference>
<reference evidence="16 17" key="1">
    <citation type="submission" date="2016-05" db="EMBL/GenBank/DDBJ databases">
        <authorList>
            <person name="Lavstsen T."/>
            <person name="Jespersen J.S."/>
        </authorList>
    </citation>
    <scope>NUCLEOTIDE SEQUENCE [LARGE SCALE GENOMIC DNA]</scope>
    <source>
        <strain evidence="16 17">B7-9</strain>
    </source>
</reference>
<keyword evidence="3 14" id="KW-0444">Lipid biosynthesis</keyword>
<dbReference type="NCBIfam" id="TIGR00515">
    <property type="entry name" value="accD"/>
    <property type="match status" value="1"/>
</dbReference>
<dbReference type="InterPro" id="IPR034733">
    <property type="entry name" value="AcCoA_carboxyl_beta"/>
</dbReference>
<evidence type="ECO:0000256" key="14">
    <source>
        <dbReference type="HAMAP-Rule" id="MF_01395"/>
    </source>
</evidence>
<dbReference type="Proteomes" id="UP000220922">
    <property type="component" value="Unassembled WGS sequence"/>
</dbReference>
<evidence type="ECO:0000256" key="5">
    <source>
        <dbReference type="ARBA" id="ARBA00022723"/>
    </source>
</evidence>
<dbReference type="Gene3D" id="3.90.226.10">
    <property type="entry name" value="2-enoyl-CoA Hydratase, Chain A, domain 1"/>
    <property type="match status" value="1"/>
</dbReference>
<evidence type="ECO:0000256" key="7">
    <source>
        <dbReference type="ARBA" id="ARBA00022771"/>
    </source>
</evidence>
<dbReference type="InterPro" id="IPR011762">
    <property type="entry name" value="COA_CT_N"/>
</dbReference>
<feature type="zinc finger region" description="C4-type" evidence="14">
    <location>
        <begin position="31"/>
        <end position="53"/>
    </location>
</feature>
<keyword evidence="17" id="KW-1185">Reference proteome</keyword>
<comment type="catalytic activity">
    <reaction evidence="14">
        <text>N(6)-carboxybiotinyl-L-lysyl-[protein] + acetyl-CoA = N(6)-biotinyl-L-lysyl-[protein] + malonyl-CoA</text>
        <dbReference type="Rhea" id="RHEA:54728"/>
        <dbReference type="Rhea" id="RHEA-COMP:10505"/>
        <dbReference type="Rhea" id="RHEA-COMP:10506"/>
        <dbReference type="ChEBI" id="CHEBI:57288"/>
        <dbReference type="ChEBI" id="CHEBI:57384"/>
        <dbReference type="ChEBI" id="CHEBI:83144"/>
        <dbReference type="ChEBI" id="CHEBI:83145"/>
        <dbReference type="EC" id="2.1.3.15"/>
    </reaction>
</comment>
<name>A0A2H3KN84_9CHLR</name>
<keyword evidence="2 14" id="KW-0963">Cytoplasm</keyword>
<dbReference type="GO" id="GO:0016743">
    <property type="term" value="F:carboxyl- or carbamoyltransferase activity"/>
    <property type="evidence" value="ECO:0007669"/>
    <property type="project" value="UniProtKB-UniRule"/>
</dbReference>
<dbReference type="HAMAP" id="MF_01395">
    <property type="entry name" value="AcetylCoA_CT_beta"/>
    <property type="match status" value="1"/>
</dbReference>